<evidence type="ECO:0000313" key="1">
    <source>
        <dbReference type="EMBL" id="QGU01238.1"/>
    </source>
</evidence>
<reference evidence="2" key="1">
    <citation type="submission" date="2019-11" db="EMBL/GenBank/DDBJ databases">
        <title>Complete genome sequence of Corynebacterium kalinowskii 1959, a novel Corynebacterium species isolated from soil of a small paddock in Vilsendorf, Germany.</title>
        <authorList>
            <person name="Schaffert L."/>
            <person name="Ruwe M."/>
            <person name="Milse J."/>
            <person name="Hanuschka K."/>
            <person name="Ortseifen V."/>
            <person name="Droste J."/>
            <person name="Brandt D."/>
            <person name="Schlueter L."/>
            <person name="Kutter Y."/>
            <person name="Vinke S."/>
            <person name="Viehoefer P."/>
            <person name="Jacob L."/>
            <person name="Luebke N.-C."/>
            <person name="Schulte-Berndt E."/>
            <person name="Hain C."/>
            <person name="Linder M."/>
            <person name="Schmidt P."/>
            <person name="Wollenschlaeger L."/>
            <person name="Luttermann T."/>
            <person name="Thieme E."/>
            <person name="Hassa J."/>
            <person name="Haak M."/>
            <person name="Wittchen M."/>
            <person name="Mentz A."/>
            <person name="Persicke M."/>
            <person name="Busche T."/>
            <person name="Ruckert C."/>
        </authorList>
    </citation>
    <scope>NUCLEOTIDE SEQUENCE [LARGE SCALE GENOMIC DNA]</scope>
    <source>
        <strain evidence="2">1959</strain>
    </source>
</reference>
<dbReference type="Proteomes" id="UP000427071">
    <property type="component" value="Chromosome"/>
</dbReference>
<keyword evidence="2" id="KW-1185">Reference proteome</keyword>
<gene>
    <name evidence="1" type="ORF">CKALI_01695</name>
</gene>
<name>A0A6B8W0H3_9CORY</name>
<proteinExistence type="predicted"/>
<accession>A0A6B8W0H3</accession>
<evidence type="ECO:0000313" key="2">
    <source>
        <dbReference type="Proteomes" id="UP000427071"/>
    </source>
</evidence>
<dbReference type="KEGG" id="ckw:CKALI_01695"/>
<dbReference type="RefSeq" id="WP_156191662.1">
    <property type="nucleotide sequence ID" value="NZ_CP046452.1"/>
</dbReference>
<dbReference type="AlphaFoldDB" id="A0A6B8W0H3"/>
<dbReference type="EMBL" id="CP046452">
    <property type="protein sequence ID" value="QGU01238.1"/>
    <property type="molecule type" value="Genomic_DNA"/>
</dbReference>
<organism evidence="1 2">
    <name type="scientific">Corynebacterium kalinowskii</name>
    <dbReference type="NCBI Taxonomy" id="2675216"/>
    <lineage>
        <taxon>Bacteria</taxon>
        <taxon>Bacillati</taxon>
        <taxon>Actinomycetota</taxon>
        <taxon>Actinomycetes</taxon>
        <taxon>Mycobacteriales</taxon>
        <taxon>Corynebacteriaceae</taxon>
        <taxon>Corynebacterium</taxon>
    </lineage>
</organism>
<sequence>MDLSVLKTQLADFGTLVENSVKFFANIGDAAANALMLLDGDTWTGFFDMTSSTFEFLSSEDSFTSTEINN</sequence>
<protein>
    <submittedName>
        <fullName evidence="1">Uncharacterized protein</fullName>
    </submittedName>
</protein>